<feature type="transmembrane region" description="Helical" evidence="1">
    <location>
        <begin position="12"/>
        <end position="34"/>
    </location>
</feature>
<feature type="transmembrane region" description="Helical" evidence="1">
    <location>
        <begin position="103"/>
        <end position="128"/>
    </location>
</feature>
<evidence type="ECO:0000256" key="1">
    <source>
        <dbReference type="SAM" id="Phobius"/>
    </source>
</evidence>
<keyword evidence="1" id="KW-1133">Transmembrane helix</keyword>
<reference evidence="3" key="1">
    <citation type="submission" date="2015-07" db="EMBL/GenBank/DDBJ databases">
        <authorList>
            <person name="Rodrigo-Torres Lidia"/>
            <person name="Arahal R.David."/>
        </authorList>
    </citation>
    <scope>NUCLEOTIDE SEQUENCE [LARGE SCALE GENOMIC DNA]</scope>
    <source>
        <strain evidence="3">CECT 4801</strain>
    </source>
</reference>
<protein>
    <submittedName>
        <fullName evidence="2">Putative metal-binding integral membrane protein</fullName>
    </submittedName>
</protein>
<feature type="transmembrane region" description="Helical" evidence="1">
    <location>
        <begin position="246"/>
        <end position="267"/>
    </location>
</feature>
<evidence type="ECO:0000313" key="2">
    <source>
        <dbReference type="EMBL" id="CTQ46297.1"/>
    </source>
</evidence>
<organism evidence="2 3">
    <name type="scientific">Roseibium aggregatum</name>
    <dbReference type="NCBI Taxonomy" id="187304"/>
    <lineage>
        <taxon>Bacteria</taxon>
        <taxon>Pseudomonadati</taxon>
        <taxon>Pseudomonadota</taxon>
        <taxon>Alphaproteobacteria</taxon>
        <taxon>Hyphomicrobiales</taxon>
        <taxon>Stappiaceae</taxon>
        <taxon>Roseibium</taxon>
    </lineage>
</organism>
<keyword evidence="3" id="KW-1185">Reference proteome</keyword>
<dbReference type="AlphaFoldDB" id="A0A0M6YAL3"/>
<dbReference type="EMBL" id="CXST01000003">
    <property type="protein sequence ID" value="CTQ46297.1"/>
    <property type="molecule type" value="Genomic_DNA"/>
</dbReference>
<feature type="transmembrane region" description="Helical" evidence="1">
    <location>
        <begin position="54"/>
        <end position="82"/>
    </location>
</feature>
<keyword evidence="1" id="KW-0812">Transmembrane</keyword>
<gene>
    <name evidence="2" type="ORF">LAL4801_04756</name>
</gene>
<dbReference type="InterPro" id="IPR018688">
    <property type="entry name" value="PpoB2-like"/>
</dbReference>
<evidence type="ECO:0000313" key="3">
    <source>
        <dbReference type="Proteomes" id="UP000048926"/>
    </source>
</evidence>
<feature type="transmembrane region" description="Helical" evidence="1">
    <location>
        <begin position="201"/>
        <end position="226"/>
    </location>
</feature>
<sequence length="271" mass="28708">MDTVARLMPGHRAFWLTFYAAILAAWAVLFAMQADGLRETSDWQLTGLPMGQPLAAFLSLCSATAANAGFGVVVLMWALMALAMMAPTAFPAFRTYAQLTQTAAAGILPMAALVGGYLAVWLGFSLLAGSLQVWLAEQSLLDPFGKSISNPLNAALLMLAGAYQFSHFKQACLSSCRNPLTFFFTHWQPGARGGLMLGLRLGAVCLGCCWALMLLAFVAGTMNLAFMGGAMVLMTLEKLPDIGAKLTAPVGVFLILAGLVVLVLPLLPITI</sequence>
<dbReference type="STRING" id="187304.B0E33_13110"/>
<proteinExistence type="predicted"/>
<name>A0A0M6YAL3_9HYPH</name>
<dbReference type="RefSeq" id="WP_208984641.1">
    <property type="nucleotide sequence ID" value="NZ_CXST01000003.1"/>
</dbReference>
<dbReference type="Proteomes" id="UP000048926">
    <property type="component" value="Unassembled WGS sequence"/>
</dbReference>
<accession>A0A0M6YAL3</accession>
<dbReference type="Pfam" id="PF09948">
    <property type="entry name" value="PpoB2"/>
    <property type="match status" value="1"/>
</dbReference>
<keyword evidence="1" id="KW-0472">Membrane</keyword>